<evidence type="ECO:0000256" key="1">
    <source>
        <dbReference type="ARBA" id="ARBA00005417"/>
    </source>
</evidence>
<dbReference type="Proteomes" id="UP000297447">
    <property type="component" value="Unassembled WGS sequence"/>
</dbReference>
<dbReference type="GO" id="GO:0016887">
    <property type="term" value="F:ATP hydrolysis activity"/>
    <property type="evidence" value="ECO:0007669"/>
    <property type="project" value="InterPro"/>
</dbReference>
<evidence type="ECO:0000313" key="5">
    <source>
        <dbReference type="EMBL" id="TFD45951.1"/>
    </source>
</evidence>
<evidence type="ECO:0000259" key="4">
    <source>
        <dbReference type="PROSITE" id="PS50893"/>
    </source>
</evidence>
<dbReference type="InterPro" id="IPR027417">
    <property type="entry name" value="P-loop_NTPase"/>
</dbReference>
<evidence type="ECO:0000256" key="3">
    <source>
        <dbReference type="ARBA" id="ARBA00022840"/>
    </source>
</evidence>
<dbReference type="InterPro" id="IPR003593">
    <property type="entry name" value="AAA+_ATPase"/>
</dbReference>
<dbReference type="PROSITE" id="PS00211">
    <property type="entry name" value="ABC_TRANSPORTER_1"/>
    <property type="match status" value="1"/>
</dbReference>
<dbReference type="PROSITE" id="PS00675">
    <property type="entry name" value="SIGMA54_INTERACT_1"/>
    <property type="match status" value="1"/>
</dbReference>
<reference evidence="5 6" key="1">
    <citation type="submission" date="2019-03" db="EMBL/GenBank/DDBJ databases">
        <title>Genomics of glacier-inhabiting Cryobacterium strains.</title>
        <authorList>
            <person name="Liu Q."/>
            <person name="Xin Y.-H."/>
        </authorList>
    </citation>
    <scope>NUCLEOTIDE SEQUENCE [LARGE SCALE GENOMIC DNA]</scope>
    <source>
        <strain evidence="5 6">Hh14</strain>
    </source>
</reference>
<dbReference type="PANTHER" id="PTHR42798:SF7">
    <property type="entry name" value="ALPHA-D-RIBOSE 1-METHYLPHOSPHONATE 5-TRIPHOSPHATE SYNTHASE SUBUNIT PHNL"/>
    <property type="match status" value="1"/>
</dbReference>
<keyword evidence="5" id="KW-0456">Lyase</keyword>
<dbReference type="Pfam" id="PF00005">
    <property type="entry name" value="ABC_tran"/>
    <property type="match status" value="1"/>
</dbReference>
<organism evidence="5 6">
    <name type="scientific">Cryobacterium frigoriphilum</name>
    <dbReference type="NCBI Taxonomy" id="1259150"/>
    <lineage>
        <taxon>Bacteria</taxon>
        <taxon>Bacillati</taxon>
        <taxon>Actinomycetota</taxon>
        <taxon>Actinomycetes</taxon>
        <taxon>Micrococcales</taxon>
        <taxon>Microbacteriaceae</taxon>
        <taxon>Cryobacterium</taxon>
    </lineage>
</organism>
<keyword evidence="6" id="KW-1185">Reference proteome</keyword>
<proteinExistence type="inferred from homology"/>
<dbReference type="SMART" id="SM00382">
    <property type="entry name" value="AAA"/>
    <property type="match status" value="1"/>
</dbReference>
<dbReference type="Gene3D" id="3.40.50.300">
    <property type="entry name" value="P-loop containing nucleotide triphosphate hydrolases"/>
    <property type="match status" value="1"/>
</dbReference>
<comment type="similarity">
    <text evidence="1">Belongs to the ABC transporter superfamily.</text>
</comment>
<dbReference type="RefSeq" id="WP_134520868.1">
    <property type="nucleotide sequence ID" value="NZ_SOHE01000078.1"/>
</dbReference>
<feature type="domain" description="ABC transporter" evidence="4">
    <location>
        <begin position="15"/>
        <end position="245"/>
    </location>
</feature>
<keyword evidence="2" id="KW-0547">Nucleotide-binding</keyword>
<evidence type="ECO:0000256" key="2">
    <source>
        <dbReference type="ARBA" id="ARBA00022741"/>
    </source>
</evidence>
<dbReference type="InterPro" id="IPR017871">
    <property type="entry name" value="ABC_transporter-like_CS"/>
</dbReference>
<dbReference type="GO" id="GO:0005524">
    <property type="term" value="F:ATP binding"/>
    <property type="evidence" value="ECO:0007669"/>
    <property type="project" value="UniProtKB-KW"/>
</dbReference>
<evidence type="ECO:0000313" key="6">
    <source>
        <dbReference type="Proteomes" id="UP000297447"/>
    </source>
</evidence>
<sequence length="247" mass="26692">MTHNAPNALPDNTILSVQNVDKTFTLHLQDAQRLPVLHGMTFDVPRGACVVLGGESGAGKSTVMKMVFGSYGADSGRILLGHQGSVLDLVTAAPRQVLAARRETVGYVSQFLRAVPRVPALDVVAEPLLARGVDRASARERASELLARLSIPERLWKLPPATFSGGEQQRVNIARGFIFERPLLLLDEPTASLDARNRGVVIDLIRESLGHGTGMLAIFHDADVREAVADLTVDVQSFTPVRDEVFA</sequence>
<dbReference type="InterPro" id="IPR003439">
    <property type="entry name" value="ABC_transporter-like_ATP-bd"/>
</dbReference>
<dbReference type="EMBL" id="SOHE01000078">
    <property type="protein sequence ID" value="TFD45951.1"/>
    <property type="molecule type" value="Genomic_DNA"/>
</dbReference>
<dbReference type="AlphaFoldDB" id="A0A4V3IQK5"/>
<comment type="caution">
    <text evidence="5">The sequence shown here is derived from an EMBL/GenBank/DDBJ whole genome shotgun (WGS) entry which is preliminary data.</text>
</comment>
<gene>
    <name evidence="5" type="primary">phnL</name>
    <name evidence="5" type="ORF">E3T55_17725</name>
</gene>
<dbReference type="InterPro" id="IPR012701">
    <property type="entry name" value="CP_lyase_PhnL"/>
</dbReference>
<dbReference type="InterPro" id="IPR025662">
    <property type="entry name" value="Sigma_54_int_dom_ATP-bd_1"/>
</dbReference>
<protein>
    <submittedName>
        <fullName evidence="5">Phosphonate C-P lyase system protein PhnL</fullName>
    </submittedName>
</protein>
<dbReference type="SUPFAM" id="SSF52540">
    <property type="entry name" value="P-loop containing nucleoside triphosphate hydrolases"/>
    <property type="match status" value="1"/>
</dbReference>
<dbReference type="PANTHER" id="PTHR42798">
    <property type="entry name" value="LIPOPROTEIN-RELEASING SYSTEM ATP-BINDING PROTEIN LOLD"/>
    <property type="match status" value="1"/>
</dbReference>
<dbReference type="OrthoDB" id="9802264at2"/>
<dbReference type="NCBIfam" id="TIGR02324">
    <property type="entry name" value="CP_lyasePhnL"/>
    <property type="match status" value="1"/>
</dbReference>
<dbReference type="GO" id="GO:0016829">
    <property type="term" value="F:lyase activity"/>
    <property type="evidence" value="ECO:0007669"/>
    <property type="project" value="UniProtKB-KW"/>
</dbReference>
<keyword evidence="3" id="KW-0067">ATP-binding</keyword>
<dbReference type="PROSITE" id="PS50893">
    <property type="entry name" value="ABC_TRANSPORTER_2"/>
    <property type="match status" value="1"/>
</dbReference>
<name>A0A4V3IQK5_9MICO</name>
<accession>A0A4V3IQK5</accession>